<keyword evidence="1" id="KW-1133">Transmembrane helix</keyword>
<name>A0A5C3NFP1_9AGAM</name>
<keyword evidence="2" id="KW-0732">Signal</keyword>
<evidence type="ECO:0000256" key="2">
    <source>
        <dbReference type="SAM" id="SignalP"/>
    </source>
</evidence>
<dbReference type="Proteomes" id="UP000305948">
    <property type="component" value="Unassembled WGS sequence"/>
</dbReference>
<proteinExistence type="predicted"/>
<dbReference type="AlphaFoldDB" id="A0A5C3NFP1"/>
<keyword evidence="1" id="KW-0472">Membrane</keyword>
<feature type="transmembrane region" description="Helical" evidence="1">
    <location>
        <begin position="220"/>
        <end position="239"/>
    </location>
</feature>
<organism evidence="3 4">
    <name type="scientific">Heliocybe sulcata</name>
    <dbReference type="NCBI Taxonomy" id="5364"/>
    <lineage>
        <taxon>Eukaryota</taxon>
        <taxon>Fungi</taxon>
        <taxon>Dikarya</taxon>
        <taxon>Basidiomycota</taxon>
        <taxon>Agaricomycotina</taxon>
        <taxon>Agaricomycetes</taxon>
        <taxon>Gloeophyllales</taxon>
        <taxon>Gloeophyllaceae</taxon>
        <taxon>Heliocybe</taxon>
    </lineage>
</organism>
<dbReference type="EMBL" id="ML213504">
    <property type="protein sequence ID" value="TFK55747.1"/>
    <property type="molecule type" value="Genomic_DNA"/>
</dbReference>
<protein>
    <submittedName>
        <fullName evidence="3">Uncharacterized protein</fullName>
    </submittedName>
</protein>
<feature type="signal peptide" evidence="2">
    <location>
        <begin position="1"/>
        <end position="22"/>
    </location>
</feature>
<keyword evidence="4" id="KW-1185">Reference proteome</keyword>
<feature type="transmembrane region" description="Helical" evidence="1">
    <location>
        <begin position="177"/>
        <end position="200"/>
    </location>
</feature>
<reference evidence="3 4" key="1">
    <citation type="journal article" date="2019" name="Nat. Ecol. Evol.">
        <title>Megaphylogeny resolves global patterns of mushroom evolution.</title>
        <authorList>
            <person name="Varga T."/>
            <person name="Krizsan K."/>
            <person name="Foldi C."/>
            <person name="Dima B."/>
            <person name="Sanchez-Garcia M."/>
            <person name="Sanchez-Ramirez S."/>
            <person name="Szollosi G.J."/>
            <person name="Szarkandi J.G."/>
            <person name="Papp V."/>
            <person name="Albert L."/>
            <person name="Andreopoulos W."/>
            <person name="Angelini C."/>
            <person name="Antonin V."/>
            <person name="Barry K.W."/>
            <person name="Bougher N.L."/>
            <person name="Buchanan P."/>
            <person name="Buyck B."/>
            <person name="Bense V."/>
            <person name="Catcheside P."/>
            <person name="Chovatia M."/>
            <person name="Cooper J."/>
            <person name="Damon W."/>
            <person name="Desjardin D."/>
            <person name="Finy P."/>
            <person name="Geml J."/>
            <person name="Haridas S."/>
            <person name="Hughes K."/>
            <person name="Justo A."/>
            <person name="Karasinski D."/>
            <person name="Kautmanova I."/>
            <person name="Kiss B."/>
            <person name="Kocsube S."/>
            <person name="Kotiranta H."/>
            <person name="LaButti K.M."/>
            <person name="Lechner B.E."/>
            <person name="Liimatainen K."/>
            <person name="Lipzen A."/>
            <person name="Lukacs Z."/>
            <person name="Mihaltcheva S."/>
            <person name="Morgado L.N."/>
            <person name="Niskanen T."/>
            <person name="Noordeloos M.E."/>
            <person name="Ohm R.A."/>
            <person name="Ortiz-Santana B."/>
            <person name="Ovrebo C."/>
            <person name="Racz N."/>
            <person name="Riley R."/>
            <person name="Savchenko A."/>
            <person name="Shiryaev A."/>
            <person name="Soop K."/>
            <person name="Spirin V."/>
            <person name="Szebenyi C."/>
            <person name="Tomsovsky M."/>
            <person name="Tulloss R.E."/>
            <person name="Uehling J."/>
            <person name="Grigoriev I.V."/>
            <person name="Vagvolgyi C."/>
            <person name="Papp T."/>
            <person name="Martin F.M."/>
            <person name="Miettinen O."/>
            <person name="Hibbett D.S."/>
            <person name="Nagy L.G."/>
        </authorList>
    </citation>
    <scope>NUCLEOTIDE SEQUENCE [LARGE SCALE GENOMIC DNA]</scope>
    <source>
        <strain evidence="3 4">OMC1185</strain>
    </source>
</reference>
<accession>A0A5C3NFP1</accession>
<sequence>MSWSRILAHIALGATLIAYLGASSQNLTEEEARNPVALVCQNAVYESNLANRPHPFLTVSEAYPSLSHYIPAWLSKPLDLFHCFVTPAFVAIYRDPLGNAVIDLFNPVLTTLIAWAAVEASTSRSRGGGLAKLITNLPILTFAIGQIATIGAVSHLLLLPVIMYLRRNTRVTGLPNATRLSAILVQVFLMLVTVGITVGSPELVTLWAITFLQVSPVLSHLMYSTPIYHVVGIPLRGLLPKKSATHALQTFWQLVAATTILAHLQAVSRVIALALTYDSTNPAIYGMTPVEGWWSSKPPLEVAAIFRYLLSWTTQMELGRALIVYDFLASSLALTALQWERFTSIGAFLYHPIEVLLLGPGGSFAMWQSKACERDITVAQRKNR</sequence>
<feature type="transmembrane region" description="Helical" evidence="1">
    <location>
        <begin position="345"/>
        <end position="367"/>
    </location>
</feature>
<evidence type="ECO:0000256" key="1">
    <source>
        <dbReference type="SAM" id="Phobius"/>
    </source>
</evidence>
<dbReference type="OrthoDB" id="3200865at2759"/>
<gene>
    <name evidence="3" type="ORF">OE88DRAFT_1722768</name>
</gene>
<feature type="transmembrane region" description="Helical" evidence="1">
    <location>
        <begin position="251"/>
        <end position="272"/>
    </location>
</feature>
<evidence type="ECO:0000313" key="4">
    <source>
        <dbReference type="Proteomes" id="UP000305948"/>
    </source>
</evidence>
<feature type="chain" id="PRO_5022676305" evidence="2">
    <location>
        <begin position="23"/>
        <end position="384"/>
    </location>
</feature>
<keyword evidence="1" id="KW-0812">Transmembrane</keyword>
<evidence type="ECO:0000313" key="3">
    <source>
        <dbReference type="EMBL" id="TFK55747.1"/>
    </source>
</evidence>
<feature type="transmembrane region" description="Helical" evidence="1">
    <location>
        <begin position="138"/>
        <end position="165"/>
    </location>
</feature>